<comment type="similarity">
    <text evidence="1">Belongs to the peptidase S8 family.</text>
</comment>
<dbReference type="GO" id="GO:0004252">
    <property type="term" value="F:serine-type endopeptidase activity"/>
    <property type="evidence" value="ECO:0007669"/>
    <property type="project" value="InterPro"/>
</dbReference>
<name>A0A175YNK4_DAUCS</name>
<comment type="caution">
    <text evidence="3">The sequence shown here is derived from an EMBL/GenBank/DDBJ whole genome shotgun (WGS) entry which is preliminary data.</text>
</comment>
<protein>
    <recommendedName>
        <fullName evidence="4">Peptidase S8/S53 domain-containing protein</fullName>
    </recommendedName>
</protein>
<dbReference type="STRING" id="79200.A0A175YNK4"/>
<keyword evidence="2" id="KW-0732">Signal</keyword>
<reference evidence="3" key="1">
    <citation type="journal article" date="2016" name="Nat. Genet.">
        <title>A high-quality carrot genome assembly provides new insights into carotenoid accumulation and asterid genome evolution.</title>
        <authorList>
            <person name="Iorizzo M."/>
            <person name="Ellison S."/>
            <person name="Senalik D."/>
            <person name="Zeng P."/>
            <person name="Satapoomin P."/>
            <person name="Huang J."/>
            <person name="Bowman M."/>
            <person name="Iovene M."/>
            <person name="Sanseverino W."/>
            <person name="Cavagnaro P."/>
            <person name="Yildiz M."/>
            <person name="Macko-Podgorni A."/>
            <person name="Moranska E."/>
            <person name="Grzebelus E."/>
            <person name="Grzebelus D."/>
            <person name="Ashrafi H."/>
            <person name="Zheng Z."/>
            <person name="Cheng S."/>
            <person name="Spooner D."/>
            <person name="Van Deynze A."/>
            <person name="Simon P."/>
        </authorList>
    </citation>
    <scope>NUCLEOTIDE SEQUENCE [LARGE SCALE GENOMIC DNA]</scope>
    <source>
        <tissue evidence="3">Leaf</tissue>
    </source>
</reference>
<proteinExistence type="inferred from homology"/>
<gene>
    <name evidence="3" type="ORF">DCAR_027389</name>
</gene>
<dbReference type="Gramene" id="KZM85189">
    <property type="protein sequence ID" value="KZM85189"/>
    <property type="gene ID" value="DCAR_027389"/>
</dbReference>
<evidence type="ECO:0000313" key="3">
    <source>
        <dbReference type="EMBL" id="KZM85189.1"/>
    </source>
</evidence>
<dbReference type="GO" id="GO:0006508">
    <property type="term" value="P:proteolysis"/>
    <property type="evidence" value="ECO:0007669"/>
    <property type="project" value="InterPro"/>
</dbReference>
<accession>A0A175YNK4</accession>
<dbReference type="InterPro" id="IPR045051">
    <property type="entry name" value="SBT"/>
</dbReference>
<evidence type="ECO:0000256" key="1">
    <source>
        <dbReference type="ARBA" id="ARBA00011073"/>
    </source>
</evidence>
<evidence type="ECO:0008006" key="4">
    <source>
        <dbReference type="Google" id="ProtNLM"/>
    </source>
</evidence>
<dbReference type="Gene3D" id="3.40.50.200">
    <property type="entry name" value="Peptidase S8/S53 domain"/>
    <property type="match status" value="1"/>
</dbReference>
<dbReference type="EMBL" id="LNRQ01000008">
    <property type="protein sequence ID" value="KZM85189.1"/>
    <property type="molecule type" value="Genomic_DNA"/>
</dbReference>
<organism evidence="3">
    <name type="scientific">Daucus carota subsp. sativus</name>
    <name type="common">Carrot</name>
    <dbReference type="NCBI Taxonomy" id="79200"/>
    <lineage>
        <taxon>Eukaryota</taxon>
        <taxon>Viridiplantae</taxon>
        <taxon>Streptophyta</taxon>
        <taxon>Embryophyta</taxon>
        <taxon>Tracheophyta</taxon>
        <taxon>Spermatophyta</taxon>
        <taxon>Magnoliopsida</taxon>
        <taxon>eudicotyledons</taxon>
        <taxon>Gunneridae</taxon>
        <taxon>Pentapetalae</taxon>
        <taxon>asterids</taxon>
        <taxon>campanulids</taxon>
        <taxon>Apiales</taxon>
        <taxon>Apiaceae</taxon>
        <taxon>Apioideae</taxon>
        <taxon>Scandiceae</taxon>
        <taxon>Daucinae</taxon>
        <taxon>Daucus</taxon>
        <taxon>Daucus sect. Daucus</taxon>
    </lineage>
</organism>
<dbReference type="PANTHER" id="PTHR10795">
    <property type="entry name" value="PROPROTEIN CONVERTASE SUBTILISIN/KEXIN"/>
    <property type="match status" value="1"/>
</dbReference>
<dbReference type="SUPFAM" id="SSF52743">
    <property type="entry name" value="Subtilisin-like"/>
    <property type="match status" value="1"/>
</dbReference>
<dbReference type="InterPro" id="IPR036852">
    <property type="entry name" value="Peptidase_S8/S53_dom_sf"/>
</dbReference>
<dbReference type="AlphaFoldDB" id="A0A175YNK4"/>
<evidence type="ECO:0000256" key="2">
    <source>
        <dbReference type="ARBA" id="ARBA00022729"/>
    </source>
</evidence>
<sequence>MQDLINLVNDSIAIGAFHAKERNILTVNSAGNDGNAAGTVEGVAPWIFAVAASTTDREIINKEIPPMFCTEYGHKLYEGLKLSVGDIFEASIKFNRQSEVLLGMKRVYETFKLKGGETLIFDFSSFIYIIDTNEMEVFYPKLIFPNGSVLCPLDRACKWGLKFVKFMTCMKKVVDTIEPPETFADAFGSVLRHDLTYCLINGDEVHGFYDFNKISLEDLVKFAKDMA</sequence>